<dbReference type="AlphaFoldDB" id="A0A383W0G0"/>
<organism evidence="3 4">
    <name type="scientific">Tetradesmus obliquus</name>
    <name type="common">Green alga</name>
    <name type="synonym">Acutodesmus obliquus</name>
    <dbReference type="NCBI Taxonomy" id="3088"/>
    <lineage>
        <taxon>Eukaryota</taxon>
        <taxon>Viridiplantae</taxon>
        <taxon>Chlorophyta</taxon>
        <taxon>core chlorophytes</taxon>
        <taxon>Chlorophyceae</taxon>
        <taxon>CS clade</taxon>
        <taxon>Sphaeropleales</taxon>
        <taxon>Scenedesmaceae</taxon>
        <taxon>Tetradesmus</taxon>
    </lineage>
</organism>
<feature type="region of interest" description="Disordered" evidence="1">
    <location>
        <begin position="102"/>
        <end position="247"/>
    </location>
</feature>
<keyword evidence="2" id="KW-1133">Transmembrane helix</keyword>
<reference evidence="3 4" key="1">
    <citation type="submission" date="2016-10" db="EMBL/GenBank/DDBJ databases">
        <authorList>
            <person name="Cai Z."/>
        </authorList>
    </citation>
    <scope>NUCLEOTIDE SEQUENCE [LARGE SCALE GENOMIC DNA]</scope>
</reference>
<feature type="region of interest" description="Disordered" evidence="1">
    <location>
        <begin position="453"/>
        <end position="493"/>
    </location>
</feature>
<keyword evidence="2" id="KW-0812">Transmembrane</keyword>
<name>A0A383W0G0_TETOB</name>
<sequence>MHIDIQTQEQEPCRKSDSGAQATAGAAAVLASAMCSSMEACSSTQQQQQQRCWQHPSMSQLRSSRRISAPQLTALAVLLLAAAAFVVPAAAVTTQIPAAHMHAHPHHTGCGKGVPCPDEPAAHQAAHHPVSARHAHYSGGAQQHHPAAQHQRIKGASSVAAMTANGAHFDTPGHHHPIHAAPGGSGSHHNGAHDAAAAAAPQPTAQPSAIGPDGKPTSCHSWGSEAHKETEEDKLDRPYGIDPETGLAPTEEDAAEAEILHEAKQAGMDPLNYAAQSDEATHTVSHPDVYADAASHSAQVQESLERGFRLSYTFHVWFKTSHSPHEGDVALLTQFSSASNHGLLDNFGSSLKAVVHELLPEGIAELRTINWIPGNPLEVELVVYPDLLIPDELNPAKVLQQTDHAMAVLHTKSLSPEFREQWLIDEVQVQPMPDNEREIEDAWEMFGSHDAHHDEAHQHGHHAHHQHDSHHPDQHHTGHHYDSTHYDNHHSDHFDHDDHEIFHGYYGHEHGQHHSSSGMGLSGTVALLVFVVCPMLAAAALAGHALLKRYSRSPARRMNKMLPKYPGFEKYPMSSKPGCGSSGGLGSSSSSGNIAAVYAAPLEYYAGPYRNVYSSSGGGSSAAGSSARSSIPGSQQQQQGSPYVTPASTDGGAQL</sequence>
<feature type="compositionally biased region" description="Low complexity" evidence="1">
    <location>
        <begin position="179"/>
        <end position="209"/>
    </location>
</feature>
<dbReference type="Proteomes" id="UP000256970">
    <property type="component" value="Unassembled WGS sequence"/>
</dbReference>
<evidence type="ECO:0000256" key="2">
    <source>
        <dbReference type="SAM" id="Phobius"/>
    </source>
</evidence>
<evidence type="ECO:0000313" key="4">
    <source>
        <dbReference type="Proteomes" id="UP000256970"/>
    </source>
</evidence>
<dbReference type="EMBL" id="FNXT01000972">
    <property type="protein sequence ID" value="SZX70146.1"/>
    <property type="molecule type" value="Genomic_DNA"/>
</dbReference>
<evidence type="ECO:0000313" key="3">
    <source>
        <dbReference type="EMBL" id="SZX70146.1"/>
    </source>
</evidence>
<keyword evidence="2" id="KW-0472">Membrane</keyword>
<feature type="compositionally biased region" description="Basic residues" evidence="1">
    <location>
        <begin position="459"/>
        <end position="468"/>
    </location>
</feature>
<feature type="compositionally biased region" description="Basic and acidic residues" evidence="1">
    <location>
        <begin position="225"/>
        <end position="239"/>
    </location>
</feature>
<feature type="region of interest" description="Disordered" evidence="1">
    <location>
        <begin position="615"/>
        <end position="655"/>
    </location>
</feature>
<feature type="compositionally biased region" description="Low complexity" evidence="1">
    <location>
        <begin position="622"/>
        <end position="642"/>
    </location>
</feature>
<protein>
    <submittedName>
        <fullName evidence="3">Uncharacterized protein</fullName>
    </submittedName>
</protein>
<accession>A0A383W0G0</accession>
<proteinExistence type="predicted"/>
<feature type="compositionally biased region" description="Low complexity" evidence="1">
    <location>
        <begin position="141"/>
        <end position="150"/>
    </location>
</feature>
<feature type="transmembrane region" description="Helical" evidence="2">
    <location>
        <begin position="525"/>
        <end position="547"/>
    </location>
</feature>
<evidence type="ECO:0000256" key="1">
    <source>
        <dbReference type="SAM" id="MobiDB-lite"/>
    </source>
</evidence>
<gene>
    <name evidence="3" type="ORF">BQ4739_LOCUS10384</name>
</gene>
<feature type="transmembrane region" description="Helical" evidence="2">
    <location>
        <begin position="72"/>
        <end position="92"/>
    </location>
</feature>
<feature type="compositionally biased region" description="Basic and acidic residues" evidence="1">
    <location>
        <begin position="469"/>
        <end position="493"/>
    </location>
</feature>
<keyword evidence="4" id="KW-1185">Reference proteome</keyword>